<keyword evidence="4 5" id="KW-0472">Membrane</keyword>
<dbReference type="GO" id="GO:0055085">
    <property type="term" value="P:transmembrane transport"/>
    <property type="evidence" value="ECO:0007669"/>
    <property type="project" value="InterPro"/>
</dbReference>
<dbReference type="InterPro" id="IPR001902">
    <property type="entry name" value="SLC26A/SulP_fam"/>
</dbReference>
<feature type="transmembrane region" description="Helical" evidence="5">
    <location>
        <begin position="319"/>
        <end position="349"/>
    </location>
</feature>
<dbReference type="PANTHER" id="PTHR11814">
    <property type="entry name" value="SULFATE TRANSPORTER"/>
    <property type="match status" value="1"/>
</dbReference>
<feature type="transmembrane region" description="Helical" evidence="5">
    <location>
        <begin position="235"/>
        <end position="255"/>
    </location>
</feature>
<dbReference type="KEGG" id="aqg:HRU87_04580"/>
<feature type="transmembrane region" description="Helical" evidence="5">
    <location>
        <begin position="369"/>
        <end position="397"/>
    </location>
</feature>
<evidence type="ECO:0000259" key="6">
    <source>
        <dbReference type="Pfam" id="PF00916"/>
    </source>
</evidence>
<evidence type="ECO:0000256" key="3">
    <source>
        <dbReference type="ARBA" id="ARBA00022989"/>
    </source>
</evidence>
<protein>
    <submittedName>
        <fullName evidence="7">SulP family inorganic anion transporter</fullName>
    </submittedName>
</protein>
<evidence type="ECO:0000256" key="5">
    <source>
        <dbReference type="SAM" id="Phobius"/>
    </source>
</evidence>
<organism evidence="7 8">
    <name type="scientific">Aquiluna borgnonia</name>
    <dbReference type="NCBI Taxonomy" id="2499157"/>
    <lineage>
        <taxon>Bacteria</taxon>
        <taxon>Bacillati</taxon>
        <taxon>Actinomycetota</taxon>
        <taxon>Actinomycetes</taxon>
        <taxon>Micrococcales</taxon>
        <taxon>Microbacteriaceae</taxon>
        <taxon>Luna cluster</taxon>
        <taxon>Luna-1 subcluster</taxon>
        <taxon>Aquiluna</taxon>
    </lineage>
</organism>
<feature type="transmembrane region" description="Helical" evidence="5">
    <location>
        <begin position="89"/>
        <end position="109"/>
    </location>
</feature>
<sequence length="417" mass="43741">MRQRRSVKPWTAHTIRNLLAGLTVAVVALPLALAFGIGSGLGAEAGLVTAIVAGVLAAAFGGSKYQVSGPTGAMTVILIPIVASYGPAAVLQIGLMAAGFLIIAAALRLGKHIHRLPTSLIEGFTAGIAIVIALQQVAFVLGVELEANQHIWESVVVEVRTWLEQPEPTALLLGTLVVVVNIFGANRWPKLPLALISVSMATLVTQALGLEMQQIGELPSGLGSPNFDFLTSGNWLNLLLPALAVAFLAGLEGLLSAKIADRLARDDSHNPDRELLGQGLANIAVPFFGGVPATAALARTAVNVRAGATSRVAAVSHGIFLLIFVLLLSEWISLIPLAALGGVLIATAYHMVRIEELVTTARTSRLDGFVLVTTLVATVMLDLISALAIGLVLYLSLRKTKLSERKIPIDFEETLGD</sequence>
<dbReference type="AlphaFoldDB" id="A0A7D4U7Y0"/>
<dbReference type="RefSeq" id="WP_173493753.1">
    <property type="nucleotide sequence ID" value="NZ_CP054056.1"/>
</dbReference>
<keyword evidence="2 5" id="KW-0812">Transmembrane</keyword>
<comment type="subcellular location">
    <subcellularLocation>
        <location evidence="1">Membrane</location>
        <topology evidence="1">Multi-pass membrane protein</topology>
    </subcellularLocation>
</comment>
<accession>A0A7D4U7Y0</accession>
<dbReference type="GO" id="GO:0016020">
    <property type="term" value="C:membrane"/>
    <property type="evidence" value="ECO:0007669"/>
    <property type="project" value="UniProtKB-SubCell"/>
</dbReference>
<dbReference type="InterPro" id="IPR011547">
    <property type="entry name" value="SLC26A/SulP_dom"/>
</dbReference>
<reference evidence="7 8" key="1">
    <citation type="submission" date="2020-05" db="EMBL/GenBank/DDBJ databases">
        <title>Aquirufa sp. strain 15G-AUS-rot a new Aquirufa species.</title>
        <authorList>
            <person name="Pitt A."/>
            <person name="Hahn M.W."/>
        </authorList>
    </citation>
    <scope>NUCLEOTIDE SEQUENCE [LARGE SCALE GENOMIC DNA]</scope>
    <source>
        <strain evidence="7 8">15G-AUS-rot</strain>
    </source>
</reference>
<keyword evidence="3 5" id="KW-1133">Transmembrane helix</keyword>
<feature type="transmembrane region" description="Helical" evidence="5">
    <location>
        <begin position="121"/>
        <end position="143"/>
    </location>
</feature>
<evidence type="ECO:0000256" key="4">
    <source>
        <dbReference type="ARBA" id="ARBA00023136"/>
    </source>
</evidence>
<feature type="domain" description="SLC26A/SulP transporter" evidence="6">
    <location>
        <begin position="17"/>
        <end position="373"/>
    </location>
</feature>
<dbReference type="Pfam" id="PF00916">
    <property type="entry name" value="Sulfate_transp"/>
    <property type="match status" value="1"/>
</dbReference>
<feature type="transmembrane region" description="Helical" evidence="5">
    <location>
        <begin position="44"/>
        <end position="60"/>
    </location>
</feature>
<dbReference type="Proteomes" id="UP000501003">
    <property type="component" value="Chromosome"/>
</dbReference>
<name>A0A7D4U7Y0_9MICO</name>
<evidence type="ECO:0000313" key="7">
    <source>
        <dbReference type="EMBL" id="QKJ25456.1"/>
    </source>
</evidence>
<evidence type="ECO:0000313" key="8">
    <source>
        <dbReference type="Proteomes" id="UP000501003"/>
    </source>
</evidence>
<evidence type="ECO:0000256" key="2">
    <source>
        <dbReference type="ARBA" id="ARBA00022692"/>
    </source>
</evidence>
<dbReference type="EMBL" id="CP054056">
    <property type="protein sequence ID" value="QKJ25456.1"/>
    <property type="molecule type" value="Genomic_DNA"/>
</dbReference>
<keyword evidence="8" id="KW-1185">Reference proteome</keyword>
<proteinExistence type="predicted"/>
<evidence type="ECO:0000256" key="1">
    <source>
        <dbReference type="ARBA" id="ARBA00004141"/>
    </source>
</evidence>
<gene>
    <name evidence="7" type="ORF">HRU87_04580</name>
</gene>